<name>A0A517VMN5_9PLAN</name>
<dbReference type="EMBL" id="CP036343">
    <property type="protein sequence ID" value="QDT94277.1"/>
    <property type="molecule type" value="Genomic_DNA"/>
</dbReference>
<gene>
    <name evidence="1" type="ORF">Pan161_59720</name>
</gene>
<dbReference type="KEGG" id="gax:Pan161_59720"/>
<keyword evidence="2" id="KW-1185">Reference proteome</keyword>
<sequence length="86" mass="9257">MPDGDDILVVDLSGEDEGETMAELDPGIVATNIIQQGSQMHQLLMTESGGNIQNANNLARLTSVKKFDELQATESSAVKKVLEVKE</sequence>
<dbReference type="Proteomes" id="UP000316855">
    <property type="component" value="Chromosome"/>
</dbReference>
<protein>
    <submittedName>
        <fullName evidence="1">Uncharacterized protein</fullName>
    </submittedName>
</protein>
<proteinExistence type="predicted"/>
<reference evidence="1 2" key="1">
    <citation type="submission" date="2019-02" db="EMBL/GenBank/DDBJ databases">
        <title>Deep-cultivation of Planctomycetes and their phenomic and genomic characterization uncovers novel biology.</title>
        <authorList>
            <person name="Wiegand S."/>
            <person name="Jogler M."/>
            <person name="Boedeker C."/>
            <person name="Pinto D."/>
            <person name="Vollmers J."/>
            <person name="Rivas-Marin E."/>
            <person name="Kohn T."/>
            <person name="Peeters S.H."/>
            <person name="Heuer A."/>
            <person name="Rast P."/>
            <person name="Oberbeckmann S."/>
            <person name="Bunk B."/>
            <person name="Jeske O."/>
            <person name="Meyerdierks A."/>
            <person name="Storesund J.E."/>
            <person name="Kallscheuer N."/>
            <person name="Luecker S."/>
            <person name="Lage O.M."/>
            <person name="Pohl T."/>
            <person name="Merkel B.J."/>
            <person name="Hornburger P."/>
            <person name="Mueller R.-W."/>
            <person name="Bruemmer F."/>
            <person name="Labrenz M."/>
            <person name="Spormann A.M."/>
            <person name="Op den Camp H."/>
            <person name="Overmann J."/>
            <person name="Amann R."/>
            <person name="Jetten M.S.M."/>
            <person name="Mascher T."/>
            <person name="Medema M.H."/>
            <person name="Devos D.P."/>
            <person name="Kaster A.-K."/>
            <person name="Ovreas L."/>
            <person name="Rohde M."/>
            <person name="Galperin M.Y."/>
            <person name="Jogler C."/>
        </authorList>
    </citation>
    <scope>NUCLEOTIDE SEQUENCE [LARGE SCALE GENOMIC DNA]</scope>
    <source>
        <strain evidence="1 2">Pan161</strain>
    </source>
</reference>
<evidence type="ECO:0000313" key="2">
    <source>
        <dbReference type="Proteomes" id="UP000316855"/>
    </source>
</evidence>
<dbReference type="AlphaFoldDB" id="A0A517VMN5"/>
<evidence type="ECO:0000313" key="1">
    <source>
        <dbReference type="EMBL" id="QDT94277.1"/>
    </source>
</evidence>
<accession>A0A517VMN5</accession>
<organism evidence="1 2">
    <name type="scientific">Gimesia algae</name>
    <dbReference type="NCBI Taxonomy" id="2527971"/>
    <lineage>
        <taxon>Bacteria</taxon>
        <taxon>Pseudomonadati</taxon>
        <taxon>Planctomycetota</taxon>
        <taxon>Planctomycetia</taxon>
        <taxon>Planctomycetales</taxon>
        <taxon>Planctomycetaceae</taxon>
        <taxon>Gimesia</taxon>
    </lineage>
</organism>
<dbReference type="RefSeq" id="WP_145232192.1">
    <property type="nucleotide sequence ID" value="NZ_CP036343.1"/>
</dbReference>